<evidence type="ECO:0000256" key="2">
    <source>
        <dbReference type="SAM" id="Coils"/>
    </source>
</evidence>
<comment type="similarity">
    <text evidence="1">Belongs to the IST1 family.</text>
</comment>
<feature type="region of interest" description="Disordered" evidence="3">
    <location>
        <begin position="205"/>
        <end position="248"/>
    </location>
</feature>
<feature type="compositionally biased region" description="Basic and acidic residues" evidence="3">
    <location>
        <begin position="239"/>
        <end position="248"/>
    </location>
</feature>
<dbReference type="eggNOG" id="KOG2027">
    <property type="taxonomic scope" value="Eukaryota"/>
</dbReference>
<keyword evidence="2" id="KW-0175">Coiled coil</keyword>
<dbReference type="Pfam" id="PF03398">
    <property type="entry name" value="Ist1"/>
    <property type="match status" value="1"/>
</dbReference>
<dbReference type="GeneID" id="4622501"/>
<dbReference type="GO" id="GO:0008104">
    <property type="term" value="P:intracellular protein localization"/>
    <property type="evidence" value="ECO:0000318"/>
    <property type="project" value="GO_Central"/>
</dbReference>
<reference evidence="5" key="2">
    <citation type="journal article" date="2013" name="G3 (Bethesda)">
        <title>Genomes of Ashbya fungi isolated from insects reveal four mating-type loci, numerous translocations, lack of transposons, and distinct gene duplications.</title>
        <authorList>
            <person name="Dietrich F.S."/>
            <person name="Voegeli S."/>
            <person name="Kuo S."/>
            <person name="Philippsen P."/>
        </authorList>
    </citation>
    <scope>GENOME REANNOTATION</scope>
    <source>
        <strain evidence="5">ATCC 10895 / CBS 109.51 / FGSC 9923 / NRRL Y-1056</strain>
    </source>
</reference>
<name>Q752B1_EREGS</name>
<organism evidence="4 5">
    <name type="scientific">Eremothecium gossypii (strain ATCC 10895 / CBS 109.51 / FGSC 9923 / NRRL Y-1056)</name>
    <name type="common">Yeast</name>
    <name type="synonym">Ashbya gossypii</name>
    <dbReference type="NCBI Taxonomy" id="284811"/>
    <lineage>
        <taxon>Eukaryota</taxon>
        <taxon>Fungi</taxon>
        <taxon>Dikarya</taxon>
        <taxon>Ascomycota</taxon>
        <taxon>Saccharomycotina</taxon>
        <taxon>Saccharomycetes</taxon>
        <taxon>Saccharomycetales</taxon>
        <taxon>Saccharomycetaceae</taxon>
        <taxon>Eremothecium</taxon>
    </lineage>
</organism>
<dbReference type="EMBL" id="AE016819">
    <property type="protein sequence ID" value="AAS54036.2"/>
    <property type="molecule type" value="Genomic_DNA"/>
</dbReference>
<dbReference type="FunCoup" id="Q752B1">
    <property type="interactions" value="814"/>
</dbReference>
<dbReference type="InParanoid" id="Q752B1"/>
<dbReference type="GO" id="GO:0015031">
    <property type="term" value="P:protein transport"/>
    <property type="evidence" value="ECO:0007669"/>
    <property type="project" value="InterPro"/>
</dbReference>
<protein>
    <submittedName>
        <fullName evidence="4">AFR664Wp</fullName>
    </submittedName>
</protein>
<dbReference type="PANTHER" id="PTHR12161">
    <property type="entry name" value="IST1 FAMILY MEMBER"/>
    <property type="match status" value="1"/>
</dbReference>
<evidence type="ECO:0000256" key="3">
    <source>
        <dbReference type="SAM" id="MobiDB-lite"/>
    </source>
</evidence>
<dbReference type="AlphaFoldDB" id="Q752B1"/>
<evidence type="ECO:0000256" key="1">
    <source>
        <dbReference type="ARBA" id="ARBA00005536"/>
    </source>
</evidence>
<dbReference type="Proteomes" id="UP000000591">
    <property type="component" value="Chromosome VI"/>
</dbReference>
<dbReference type="OMA" id="HEVREFT"/>
<dbReference type="HOGENOM" id="CLU_037652_2_0_1"/>
<dbReference type="PANTHER" id="PTHR12161:SF5">
    <property type="entry name" value="IST1 HOMOLOG"/>
    <property type="match status" value="1"/>
</dbReference>
<feature type="coiled-coil region" evidence="2">
    <location>
        <begin position="19"/>
        <end position="46"/>
    </location>
</feature>
<evidence type="ECO:0000313" key="4">
    <source>
        <dbReference type="EMBL" id="AAS54036.2"/>
    </source>
</evidence>
<evidence type="ECO:0000313" key="5">
    <source>
        <dbReference type="Proteomes" id="UP000000591"/>
    </source>
</evidence>
<dbReference type="InterPro" id="IPR042277">
    <property type="entry name" value="IST1-like"/>
</dbReference>
<dbReference type="InterPro" id="IPR005061">
    <property type="entry name" value="Ist1"/>
</dbReference>
<dbReference type="OrthoDB" id="29853at2759"/>
<dbReference type="Gene3D" id="1.20.1260.60">
    <property type="entry name" value="Vacuolar protein sorting-associated protein Ist1"/>
    <property type="match status" value="1"/>
</dbReference>
<reference evidence="4 5" key="1">
    <citation type="journal article" date="2004" name="Science">
        <title>The Ashbya gossypii genome as a tool for mapping the ancient Saccharomyces cerevisiae genome.</title>
        <authorList>
            <person name="Dietrich F.S."/>
            <person name="Voegeli S."/>
            <person name="Brachat S."/>
            <person name="Lerch A."/>
            <person name="Gates K."/>
            <person name="Steiner S."/>
            <person name="Mohr C."/>
            <person name="Pohlmann R."/>
            <person name="Luedi P."/>
            <person name="Choi S."/>
            <person name="Wing R.A."/>
            <person name="Flavier A."/>
            <person name="Gaffney T.D."/>
            <person name="Philippsen P."/>
        </authorList>
    </citation>
    <scope>NUCLEOTIDE SEQUENCE [LARGE SCALE GENOMIC DNA]</scope>
    <source>
        <strain evidence="5">ATCC 10895 / CBS 109.51 / FGSC 9923 / NRRL Y-1056</strain>
    </source>
</reference>
<accession>Q752B1</accession>
<dbReference type="STRING" id="284811.Q752B1"/>
<proteinExistence type="inferred from homology"/>
<dbReference type="FunFam" id="1.20.1260.60:FF:000002">
    <property type="entry name" value="Vacuolar protein sorting-associated protein IST1"/>
    <property type="match status" value="1"/>
</dbReference>
<gene>
    <name evidence="4" type="ORF">AGOS_AFR664W</name>
</gene>
<sequence>MPLVVPVVVRLKTALKMCIQRLRYAQEKQQALVKQARREVAQLLAQGKEQKAYYRVEALINDDIHIELLEILELYCELLHTRVAILNAITDEADLISNHLEDGINEAVRALIYAQLYTPEIKDLTQVKDLLTHKFGIPFLKAIMDERTGVPDKITKKCSPYLPNSELVNLYLSEIANLYEVPFSGLEDKQSEAQEDSGTIQDDLQAADEDTSDGRPIQALENDELGDSKHPITVKKPRKNSETLEHDLKIPPSIIKDVKISQKREKVNKDELEELKRRFEALRR</sequence>
<dbReference type="KEGG" id="ago:AGOS_AFR664W"/>
<keyword evidence="5" id="KW-1185">Reference proteome</keyword>
<dbReference type="RefSeq" id="NP_986212.2">
    <property type="nucleotide sequence ID" value="NM_212348.2"/>
</dbReference>